<dbReference type="InterPro" id="IPR051677">
    <property type="entry name" value="AfsR-DnrI-RedD_regulator"/>
</dbReference>
<dbReference type="InterPro" id="IPR049945">
    <property type="entry name" value="AAA_22"/>
</dbReference>
<dbReference type="Gene3D" id="3.40.50.300">
    <property type="entry name" value="P-loop containing nucleotide triphosphate hydrolases"/>
    <property type="match status" value="1"/>
</dbReference>
<evidence type="ECO:0000256" key="2">
    <source>
        <dbReference type="ARBA" id="ARBA00023163"/>
    </source>
</evidence>
<dbReference type="Pfam" id="PF03704">
    <property type="entry name" value="BTAD"/>
    <property type="match status" value="1"/>
</dbReference>
<evidence type="ECO:0000259" key="3">
    <source>
        <dbReference type="SMART" id="SM01043"/>
    </source>
</evidence>
<dbReference type="RefSeq" id="WP_346121033.1">
    <property type="nucleotide sequence ID" value="NZ_BAABGU010000019.1"/>
</dbReference>
<feature type="domain" description="Bacterial transcriptional activator" evidence="3">
    <location>
        <begin position="95"/>
        <end position="240"/>
    </location>
</feature>
<accession>A0ABP8SNF0</accession>
<evidence type="ECO:0000313" key="4">
    <source>
        <dbReference type="EMBL" id="GAA4572705.1"/>
    </source>
</evidence>
<reference evidence="5" key="1">
    <citation type="journal article" date="2019" name="Int. J. Syst. Evol. Microbiol.">
        <title>The Global Catalogue of Microorganisms (GCM) 10K type strain sequencing project: providing services to taxonomists for standard genome sequencing and annotation.</title>
        <authorList>
            <consortium name="The Broad Institute Genomics Platform"/>
            <consortium name="The Broad Institute Genome Sequencing Center for Infectious Disease"/>
            <person name="Wu L."/>
            <person name="Ma J."/>
        </authorList>
    </citation>
    <scope>NUCLEOTIDE SEQUENCE [LARGE SCALE GENOMIC DNA]</scope>
    <source>
        <strain evidence="5">JCM 3175</strain>
    </source>
</reference>
<dbReference type="InterPro" id="IPR005158">
    <property type="entry name" value="BTAD"/>
</dbReference>
<comment type="caution">
    <text evidence="4">The sequence shown here is derived from an EMBL/GenBank/DDBJ whole genome shotgun (WGS) entry which is preliminary data.</text>
</comment>
<organism evidence="4 5">
    <name type="scientific">Micromonospora coerulea</name>
    <dbReference type="NCBI Taxonomy" id="47856"/>
    <lineage>
        <taxon>Bacteria</taxon>
        <taxon>Bacillati</taxon>
        <taxon>Actinomycetota</taxon>
        <taxon>Actinomycetes</taxon>
        <taxon>Micromonosporales</taxon>
        <taxon>Micromonosporaceae</taxon>
        <taxon>Micromonospora</taxon>
    </lineage>
</organism>
<dbReference type="SMART" id="SM01043">
    <property type="entry name" value="BTAD"/>
    <property type="match status" value="1"/>
</dbReference>
<name>A0ABP8SNF0_9ACTN</name>
<dbReference type="InterPro" id="IPR036388">
    <property type="entry name" value="WH-like_DNA-bd_sf"/>
</dbReference>
<dbReference type="SUPFAM" id="SSF48452">
    <property type="entry name" value="TPR-like"/>
    <property type="match status" value="1"/>
</dbReference>
<keyword evidence="1" id="KW-0805">Transcription regulation</keyword>
<proteinExistence type="predicted"/>
<evidence type="ECO:0000256" key="1">
    <source>
        <dbReference type="ARBA" id="ARBA00023015"/>
    </source>
</evidence>
<dbReference type="InterPro" id="IPR027417">
    <property type="entry name" value="P-loop_NTPase"/>
</dbReference>
<protein>
    <recommendedName>
        <fullName evidence="3">Bacterial transcriptional activator domain-containing protein</fullName>
    </recommendedName>
</protein>
<dbReference type="Gene3D" id="1.25.40.10">
    <property type="entry name" value="Tetratricopeptide repeat domain"/>
    <property type="match status" value="1"/>
</dbReference>
<keyword evidence="5" id="KW-1185">Reference proteome</keyword>
<dbReference type="Gene3D" id="1.10.10.10">
    <property type="entry name" value="Winged helix-like DNA-binding domain superfamily/Winged helix DNA-binding domain"/>
    <property type="match status" value="1"/>
</dbReference>
<dbReference type="Pfam" id="PF13401">
    <property type="entry name" value="AAA_22"/>
    <property type="match status" value="1"/>
</dbReference>
<dbReference type="PANTHER" id="PTHR35807:SF1">
    <property type="entry name" value="TRANSCRIPTIONAL REGULATOR REDD"/>
    <property type="match status" value="1"/>
</dbReference>
<dbReference type="InterPro" id="IPR011990">
    <property type="entry name" value="TPR-like_helical_dom_sf"/>
</dbReference>
<dbReference type="SUPFAM" id="SSF46894">
    <property type="entry name" value="C-terminal effector domain of the bipartite response regulators"/>
    <property type="match status" value="1"/>
</dbReference>
<sequence length="616" mass="64329">MRLQVRLLGTVELRVDGQVVTPGAAKRRAVLAGLALEANRAVSLPRLAEMVWSETPPTSAVANLRSHAAELRRTVGDRLVAHPNAYELRLGPEELDVATFQRLAAEARVLLATAESASAIATLTAALAHWRGPSADGLPRGTALDNRWASLDEQRLQVFEELAEARLAGGQHGTLLPELRGHLAAHPLRERAWGQLMLALYRCGDVPAALTVYRDARAILDEQLGIEPGEELSGLHRAILDRAPELSCAPPAAAVVTAPPAPAVEARPAVGWAVPRELPAGPVTFVGRTSEAAEVVAAVGGETPAAVVVTGAAGSGKTALVVRAAHTVAAAFPDGQVFVDLGYQTSVTPGEVLARVLRALGVAAADVPANTDERAGWFHSLVAGRPLLLVVDGVTRAAQVRPLLPAGPGPALIVVGQRHLSSLDGVRRVVLRPLGALPARDLLAAFAGPERLAADPIATAGLVRLCAGSVLALRIAGTRLARWPAFPVAGLLAQFGDGRDRLDLLAYEDLSVRASLAAGVAAVRSEDEVAGRLFELLGAHPDNPPLVDRAATQLGVSPQRVRRALEDLVDAHLVHPDGPGGYRLPALVRDYAAELAAMPSVPTHPMTSPRVGPVAA</sequence>
<dbReference type="PANTHER" id="PTHR35807">
    <property type="entry name" value="TRANSCRIPTIONAL REGULATOR REDD-RELATED"/>
    <property type="match status" value="1"/>
</dbReference>
<dbReference type="Proteomes" id="UP001500307">
    <property type="component" value="Unassembled WGS sequence"/>
</dbReference>
<evidence type="ECO:0000313" key="5">
    <source>
        <dbReference type="Proteomes" id="UP001500307"/>
    </source>
</evidence>
<dbReference type="CDD" id="cd15831">
    <property type="entry name" value="BTAD"/>
    <property type="match status" value="1"/>
</dbReference>
<dbReference type="EMBL" id="BAABGU010000019">
    <property type="protein sequence ID" value="GAA4572705.1"/>
    <property type="molecule type" value="Genomic_DNA"/>
</dbReference>
<gene>
    <name evidence="4" type="ORF">GCM10023176_36190</name>
</gene>
<keyword evidence="2" id="KW-0804">Transcription</keyword>
<dbReference type="SUPFAM" id="SSF52540">
    <property type="entry name" value="P-loop containing nucleoside triphosphate hydrolases"/>
    <property type="match status" value="1"/>
</dbReference>
<dbReference type="InterPro" id="IPR016032">
    <property type="entry name" value="Sig_transdc_resp-reg_C-effctor"/>
</dbReference>